<name>A0ACC2GIH9_DALPE</name>
<accession>A0ACC2GIH9</accession>
<reference evidence="1" key="1">
    <citation type="submission" date="2021-05" db="EMBL/GenBank/DDBJ databases">
        <authorList>
            <person name="Pan Q."/>
            <person name="Jouanno E."/>
            <person name="Zahm M."/>
            <person name="Klopp C."/>
            <person name="Cabau C."/>
            <person name="Louis A."/>
            <person name="Berthelot C."/>
            <person name="Parey E."/>
            <person name="Roest Crollius H."/>
            <person name="Montfort J."/>
            <person name="Robinson-Rechavi M."/>
            <person name="Bouchez O."/>
            <person name="Lampietro C."/>
            <person name="Lopez Roques C."/>
            <person name="Donnadieu C."/>
            <person name="Postlethwait J."/>
            <person name="Bobe J."/>
            <person name="Dillon D."/>
            <person name="Chandos A."/>
            <person name="von Hippel F."/>
            <person name="Guiguen Y."/>
        </authorList>
    </citation>
    <scope>NUCLEOTIDE SEQUENCE</scope>
    <source>
        <strain evidence="1">YG-Jan2019</strain>
    </source>
</reference>
<organism evidence="1 2">
    <name type="scientific">Dallia pectoralis</name>
    <name type="common">Alaska blackfish</name>
    <dbReference type="NCBI Taxonomy" id="75939"/>
    <lineage>
        <taxon>Eukaryota</taxon>
        <taxon>Metazoa</taxon>
        <taxon>Chordata</taxon>
        <taxon>Craniata</taxon>
        <taxon>Vertebrata</taxon>
        <taxon>Euteleostomi</taxon>
        <taxon>Actinopterygii</taxon>
        <taxon>Neopterygii</taxon>
        <taxon>Teleostei</taxon>
        <taxon>Protacanthopterygii</taxon>
        <taxon>Esociformes</taxon>
        <taxon>Umbridae</taxon>
        <taxon>Dallia</taxon>
    </lineage>
</organism>
<protein>
    <submittedName>
        <fullName evidence="1">Uncharacterized protein</fullName>
    </submittedName>
</protein>
<comment type="caution">
    <text evidence="1">The sequence shown here is derived from an EMBL/GenBank/DDBJ whole genome shotgun (WGS) entry which is preliminary data.</text>
</comment>
<dbReference type="Proteomes" id="UP001157502">
    <property type="component" value="Chromosome 12"/>
</dbReference>
<keyword evidence="2" id="KW-1185">Reference proteome</keyword>
<evidence type="ECO:0000313" key="1">
    <source>
        <dbReference type="EMBL" id="KAJ8003509.1"/>
    </source>
</evidence>
<sequence length="95" mass="10259">MSTICSTDCDQEVIPRGHVWPPCRMLIPNSDLRALRNHSFPLFPQGSGHHVKSPETAPERFGATKSSHGAGDVAFLLKPGPRALPVCEQERGGGD</sequence>
<dbReference type="EMBL" id="CM055739">
    <property type="protein sequence ID" value="KAJ8003509.1"/>
    <property type="molecule type" value="Genomic_DNA"/>
</dbReference>
<proteinExistence type="predicted"/>
<gene>
    <name evidence="1" type="ORF">DPEC_G00149070</name>
</gene>
<evidence type="ECO:0000313" key="2">
    <source>
        <dbReference type="Proteomes" id="UP001157502"/>
    </source>
</evidence>